<evidence type="ECO:0000313" key="8">
    <source>
        <dbReference type="Proteomes" id="UP001200470"/>
    </source>
</evidence>
<evidence type="ECO:0000256" key="4">
    <source>
        <dbReference type="ARBA" id="ARBA00022801"/>
    </source>
</evidence>
<dbReference type="PANTHER" id="PTHR20854:SF4">
    <property type="entry name" value="INOSITOL-1-MONOPHOSPHATASE-RELATED"/>
    <property type="match status" value="1"/>
</dbReference>
<organism evidence="7 8">
    <name type="scientific">Xylanibacter brevis</name>
    <dbReference type="NCBI Taxonomy" id="83231"/>
    <lineage>
        <taxon>Bacteria</taxon>
        <taxon>Pseudomonadati</taxon>
        <taxon>Bacteroidota</taxon>
        <taxon>Bacteroidia</taxon>
        <taxon>Bacteroidales</taxon>
        <taxon>Prevotellaceae</taxon>
        <taxon>Xylanibacter</taxon>
    </lineage>
</organism>
<dbReference type="PANTHER" id="PTHR20854">
    <property type="entry name" value="INOSITOL MONOPHOSPHATASE"/>
    <property type="match status" value="1"/>
</dbReference>
<comment type="similarity">
    <text evidence="6">Belongs to the inositol monophosphatase superfamily.</text>
</comment>
<dbReference type="InterPro" id="IPR033942">
    <property type="entry name" value="IMPase"/>
</dbReference>
<dbReference type="SUPFAM" id="SSF56655">
    <property type="entry name" value="Carbohydrate phosphatase"/>
    <property type="match status" value="1"/>
</dbReference>
<accession>A0ABS9CC50</accession>
<comment type="catalytic activity">
    <reaction evidence="1 6">
        <text>a myo-inositol phosphate + H2O = myo-inositol + phosphate</text>
        <dbReference type="Rhea" id="RHEA:24056"/>
        <dbReference type="ChEBI" id="CHEBI:15377"/>
        <dbReference type="ChEBI" id="CHEBI:17268"/>
        <dbReference type="ChEBI" id="CHEBI:43474"/>
        <dbReference type="ChEBI" id="CHEBI:84139"/>
        <dbReference type="EC" id="3.1.3.25"/>
    </reaction>
</comment>
<dbReference type="Proteomes" id="UP001200470">
    <property type="component" value="Unassembled WGS sequence"/>
</dbReference>
<dbReference type="Gene3D" id="3.30.540.10">
    <property type="entry name" value="Fructose-1,6-Bisphosphatase, subunit A, domain 1"/>
    <property type="match status" value="1"/>
</dbReference>
<gene>
    <name evidence="7" type="ORF">I6E12_01040</name>
</gene>
<comment type="caution">
    <text evidence="7">The sequence shown here is derived from an EMBL/GenBank/DDBJ whole genome shotgun (WGS) entry which is preliminary data.</text>
</comment>
<dbReference type="RefSeq" id="WP_094464546.1">
    <property type="nucleotide sequence ID" value="NZ_JADYTN010000002.1"/>
</dbReference>
<evidence type="ECO:0000256" key="5">
    <source>
        <dbReference type="ARBA" id="ARBA00022842"/>
    </source>
</evidence>
<protein>
    <recommendedName>
        <fullName evidence="6">Inositol-1-monophosphatase</fullName>
        <ecNumber evidence="6">3.1.3.25</ecNumber>
    </recommendedName>
</protein>
<sequence length="261" mass="28913">MINLELLTIDVCAVARRVAEYIRNERRNFNQNCVEHKQAHDYVSYVDKQSEEKIVAQLRQLLPDAGFITEEKSATYQGEDYCWVVDPLDGTTNFIHAYPPYAVSIALISGKEILLGVVCDVPTASCYYAWKGGGAWMNGNRIHVSDRHLDDALLCLQLPYNNEAYNPVAKHLIDTFYGRVASIRMIGSAAIALCLVAQGCLDGYMEKYIGQWDYMAGAIIVNEAGGRVSNYAGSTDFTEGNDVVATNRLVHDDMLKAVAGV</sequence>
<evidence type="ECO:0000256" key="2">
    <source>
        <dbReference type="ARBA" id="ARBA00001946"/>
    </source>
</evidence>
<dbReference type="CDD" id="cd01639">
    <property type="entry name" value="IMPase"/>
    <property type="match status" value="1"/>
</dbReference>
<dbReference type="InterPro" id="IPR020583">
    <property type="entry name" value="Inositol_monoP_metal-BS"/>
</dbReference>
<dbReference type="InterPro" id="IPR000760">
    <property type="entry name" value="Inositol_monophosphatase-like"/>
</dbReference>
<keyword evidence="5 6" id="KW-0460">Magnesium</keyword>
<evidence type="ECO:0000256" key="3">
    <source>
        <dbReference type="ARBA" id="ARBA00022723"/>
    </source>
</evidence>
<evidence type="ECO:0000256" key="6">
    <source>
        <dbReference type="RuleBase" id="RU364068"/>
    </source>
</evidence>
<dbReference type="Pfam" id="PF00459">
    <property type="entry name" value="Inositol_P"/>
    <property type="match status" value="1"/>
</dbReference>
<evidence type="ECO:0000313" key="7">
    <source>
        <dbReference type="EMBL" id="MCF2562703.1"/>
    </source>
</evidence>
<evidence type="ECO:0000256" key="1">
    <source>
        <dbReference type="ARBA" id="ARBA00001033"/>
    </source>
</evidence>
<dbReference type="EMBL" id="JADYTN010000002">
    <property type="protein sequence ID" value="MCF2562703.1"/>
    <property type="molecule type" value="Genomic_DNA"/>
</dbReference>
<proteinExistence type="inferred from homology"/>
<keyword evidence="3 6" id="KW-0479">Metal-binding</keyword>
<dbReference type="EC" id="3.1.3.25" evidence="6"/>
<dbReference type="PROSITE" id="PS00629">
    <property type="entry name" value="IMP_1"/>
    <property type="match status" value="1"/>
</dbReference>
<dbReference type="Gene3D" id="3.40.190.80">
    <property type="match status" value="1"/>
</dbReference>
<reference evidence="7 8" key="1">
    <citation type="submission" date="2020-12" db="EMBL/GenBank/DDBJ databases">
        <title>Whole genome sequences of gut porcine anaerobes.</title>
        <authorList>
            <person name="Kubasova T."/>
            <person name="Jahodarova E."/>
            <person name="Rychlik I."/>
        </authorList>
    </citation>
    <scope>NUCLEOTIDE SEQUENCE [LARGE SCALE GENOMIC DNA]</scope>
    <source>
        <strain evidence="7 8">An925</strain>
    </source>
</reference>
<name>A0ABS9CC50_9BACT</name>
<comment type="cofactor">
    <cofactor evidence="2 6">
        <name>Mg(2+)</name>
        <dbReference type="ChEBI" id="CHEBI:18420"/>
    </cofactor>
</comment>
<dbReference type="PRINTS" id="PR00377">
    <property type="entry name" value="IMPHPHTASES"/>
</dbReference>
<keyword evidence="4 6" id="KW-0378">Hydrolase</keyword>
<keyword evidence="8" id="KW-1185">Reference proteome</keyword>